<dbReference type="EMBL" id="JAFCMP010000046">
    <property type="protein sequence ID" value="KAG5189734.1"/>
    <property type="molecule type" value="Genomic_DNA"/>
</dbReference>
<comment type="caution">
    <text evidence="2">The sequence shown here is derived from an EMBL/GenBank/DDBJ whole genome shotgun (WGS) entry which is preliminary data.</text>
</comment>
<gene>
    <name evidence="2" type="ORF">JKP88DRAFT_262084</name>
</gene>
<reference evidence="2" key="1">
    <citation type="submission" date="2021-02" db="EMBL/GenBank/DDBJ databases">
        <title>First Annotated Genome of the Yellow-green Alga Tribonema minus.</title>
        <authorList>
            <person name="Mahan K.M."/>
        </authorList>
    </citation>
    <scope>NUCLEOTIDE SEQUENCE</scope>
    <source>
        <strain evidence="2">UTEX B ZZ1240</strain>
    </source>
</reference>
<evidence type="ECO:0000313" key="2">
    <source>
        <dbReference type="EMBL" id="KAG5189734.1"/>
    </source>
</evidence>
<evidence type="ECO:0008006" key="4">
    <source>
        <dbReference type="Google" id="ProtNLM"/>
    </source>
</evidence>
<dbReference type="SUPFAM" id="SSF54236">
    <property type="entry name" value="Ubiquitin-like"/>
    <property type="match status" value="1"/>
</dbReference>
<evidence type="ECO:0000313" key="3">
    <source>
        <dbReference type="Proteomes" id="UP000664859"/>
    </source>
</evidence>
<sequence>MAEEQKAEEQKADAAEQSADGAAAPDDGRIVVSVQDQSGRADFHVRVKPEKKLQLNTLRFVYDGQTVSLTPDRTVADIGLEHNAQLQVFLEQHGGAPGTSAHAWGMHR</sequence>
<feature type="compositionally biased region" description="Low complexity" evidence="1">
    <location>
        <begin position="15"/>
        <end position="25"/>
    </location>
</feature>
<keyword evidence="3" id="KW-1185">Reference proteome</keyword>
<name>A0A835ZC75_9STRA</name>
<feature type="region of interest" description="Disordered" evidence="1">
    <location>
        <begin position="1"/>
        <end position="30"/>
    </location>
</feature>
<organism evidence="2 3">
    <name type="scientific">Tribonema minus</name>
    <dbReference type="NCBI Taxonomy" id="303371"/>
    <lineage>
        <taxon>Eukaryota</taxon>
        <taxon>Sar</taxon>
        <taxon>Stramenopiles</taxon>
        <taxon>Ochrophyta</taxon>
        <taxon>PX clade</taxon>
        <taxon>Xanthophyceae</taxon>
        <taxon>Tribonematales</taxon>
        <taxon>Tribonemataceae</taxon>
        <taxon>Tribonema</taxon>
    </lineage>
</organism>
<proteinExistence type="predicted"/>
<dbReference type="AlphaFoldDB" id="A0A835ZC75"/>
<dbReference type="InterPro" id="IPR029071">
    <property type="entry name" value="Ubiquitin-like_domsf"/>
</dbReference>
<dbReference type="OrthoDB" id="442921at2759"/>
<evidence type="ECO:0000256" key="1">
    <source>
        <dbReference type="SAM" id="MobiDB-lite"/>
    </source>
</evidence>
<feature type="compositionally biased region" description="Basic and acidic residues" evidence="1">
    <location>
        <begin position="1"/>
        <end position="14"/>
    </location>
</feature>
<dbReference type="CDD" id="cd01763">
    <property type="entry name" value="Ubl_SUMO_like"/>
    <property type="match status" value="1"/>
</dbReference>
<dbReference type="Gene3D" id="3.10.20.90">
    <property type="entry name" value="Phosphatidylinositol 3-kinase Catalytic Subunit, Chain A, domain 1"/>
    <property type="match status" value="1"/>
</dbReference>
<protein>
    <recommendedName>
        <fullName evidence="4">Ubiquitin-like domain-containing protein</fullName>
    </recommendedName>
</protein>
<dbReference type="Proteomes" id="UP000664859">
    <property type="component" value="Unassembled WGS sequence"/>
</dbReference>
<accession>A0A835ZC75</accession>